<organism evidence="1 2">
    <name type="scientific">Araneus ventricosus</name>
    <name type="common">Orbweaver spider</name>
    <name type="synonym">Epeira ventricosa</name>
    <dbReference type="NCBI Taxonomy" id="182803"/>
    <lineage>
        <taxon>Eukaryota</taxon>
        <taxon>Metazoa</taxon>
        <taxon>Ecdysozoa</taxon>
        <taxon>Arthropoda</taxon>
        <taxon>Chelicerata</taxon>
        <taxon>Arachnida</taxon>
        <taxon>Araneae</taxon>
        <taxon>Araneomorphae</taxon>
        <taxon>Entelegynae</taxon>
        <taxon>Araneoidea</taxon>
        <taxon>Araneidae</taxon>
        <taxon>Araneus</taxon>
    </lineage>
</organism>
<sequence>MDAWLFSKFINQMSKMFSEEKQCSIPMPTTGICLFYPLVALPALEVYEATGTVHTDTGTLSPVGGELMFNFYRSVVQEISLRNLDLAVCLR</sequence>
<protein>
    <submittedName>
        <fullName evidence="1">Uncharacterized protein</fullName>
    </submittedName>
</protein>
<gene>
    <name evidence="1" type="ORF">AVEN_228403_1</name>
</gene>
<dbReference type="AlphaFoldDB" id="A0A4Y2V9H7"/>
<reference evidence="1 2" key="1">
    <citation type="journal article" date="2019" name="Sci. Rep.">
        <title>Orb-weaving spider Araneus ventricosus genome elucidates the spidroin gene catalogue.</title>
        <authorList>
            <person name="Kono N."/>
            <person name="Nakamura H."/>
            <person name="Ohtoshi R."/>
            <person name="Moran D.A.P."/>
            <person name="Shinohara A."/>
            <person name="Yoshida Y."/>
            <person name="Fujiwara M."/>
            <person name="Mori M."/>
            <person name="Tomita M."/>
            <person name="Arakawa K."/>
        </authorList>
    </citation>
    <scope>NUCLEOTIDE SEQUENCE [LARGE SCALE GENOMIC DNA]</scope>
</reference>
<dbReference type="Proteomes" id="UP000499080">
    <property type="component" value="Unassembled WGS sequence"/>
</dbReference>
<dbReference type="EMBL" id="BGPR01045080">
    <property type="protein sequence ID" value="GBO21965.1"/>
    <property type="molecule type" value="Genomic_DNA"/>
</dbReference>
<keyword evidence="2" id="KW-1185">Reference proteome</keyword>
<proteinExistence type="predicted"/>
<name>A0A4Y2V9H7_ARAVE</name>
<evidence type="ECO:0000313" key="2">
    <source>
        <dbReference type="Proteomes" id="UP000499080"/>
    </source>
</evidence>
<comment type="caution">
    <text evidence="1">The sequence shown here is derived from an EMBL/GenBank/DDBJ whole genome shotgun (WGS) entry which is preliminary data.</text>
</comment>
<accession>A0A4Y2V9H7</accession>
<evidence type="ECO:0000313" key="1">
    <source>
        <dbReference type="EMBL" id="GBO21965.1"/>
    </source>
</evidence>